<dbReference type="RefSeq" id="WP_216517812.1">
    <property type="nucleotide sequence ID" value="NZ_JAHLPM010000004.1"/>
</dbReference>
<protein>
    <submittedName>
        <fullName evidence="4">NUDIX hydrolase</fullName>
    </submittedName>
</protein>
<proteinExistence type="predicted"/>
<keyword evidence="5" id="KW-1185">Reference proteome</keyword>
<gene>
    <name evidence="4" type="ORF">KQI42_06090</name>
</gene>
<name>A0ABS6E3T4_9FIRM</name>
<evidence type="ECO:0000313" key="4">
    <source>
        <dbReference type="EMBL" id="MBU5437568.1"/>
    </source>
</evidence>
<dbReference type="PROSITE" id="PS00893">
    <property type="entry name" value="NUDIX_BOX"/>
    <property type="match status" value="1"/>
</dbReference>
<evidence type="ECO:0000259" key="3">
    <source>
        <dbReference type="PROSITE" id="PS51462"/>
    </source>
</evidence>
<dbReference type="Pfam" id="PF00293">
    <property type="entry name" value="NUDIX"/>
    <property type="match status" value="1"/>
</dbReference>
<feature type="domain" description="Nudix hydrolase" evidence="3">
    <location>
        <begin position="39"/>
        <end position="168"/>
    </location>
</feature>
<accession>A0ABS6E3T4</accession>
<evidence type="ECO:0000313" key="5">
    <source>
        <dbReference type="Proteomes" id="UP000749471"/>
    </source>
</evidence>
<evidence type="ECO:0000256" key="2">
    <source>
        <dbReference type="ARBA" id="ARBA00022801"/>
    </source>
</evidence>
<dbReference type="CDD" id="cd03424">
    <property type="entry name" value="NUDIX_ADPRase_Nudt5_UGPPase_Nudt14"/>
    <property type="match status" value="1"/>
</dbReference>
<organism evidence="4 5">
    <name type="scientific">Tissierella simiarum</name>
    <dbReference type="NCBI Taxonomy" id="2841534"/>
    <lineage>
        <taxon>Bacteria</taxon>
        <taxon>Bacillati</taxon>
        <taxon>Bacillota</taxon>
        <taxon>Tissierellia</taxon>
        <taxon>Tissierellales</taxon>
        <taxon>Tissierellaceae</taxon>
        <taxon>Tissierella</taxon>
    </lineage>
</organism>
<sequence length="179" mass="20553">MIYEEKTMKSEKIYEGKILNLRIDTVELPDKKYSKREIVEHPGAVAIVPVTDDNCIILVKQFRKPVEKSLLEIPAGKLEINEEPRETANRELKEETGYVSNKMEYLFEFFTSPGFSNEKMHLFLATGLVEGDAVPESDEFIEVIKVNIDDLMKMIDRGEIVDSKTIVGIFMAKKYLSEK</sequence>
<dbReference type="PANTHER" id="PTHR11839">
    <property type="entry name" value="UDP/ADP-SUGAR PYROPHOSPHATASE"/>
    <property type="match status" value="1"/>
</dbReference>
<dbReference type="InterPro" id="IPR020084">
    <property type="entry name" value="NUDIX_hydrolase_CS"/>
</dbReference>
<evidence type="ECO:0000256" key="1">
    <source>
        <dbReference type="ARBA" id="ARBA00001946"/>
    </source>
</evidence>
<dbReference type="GO" id="GO:0016787">
    <property type="term" value="F:hydrolase activity"/>
    <property type="evidence" value="ECO:0007669"/>
    <property type="project" value="UniProtKB-KW"/>
</dbReference>
<dbReference type="EMBL" id="JAHLPM010000004">
    <property type="protein sequence ID" value="MBU5437568.1"/>
    <property type="molecule type" value="Genomic_DNA"/>
</dbReference>
<dbReference type="PROSITE" id="PS51462">
    <property type="entry name" value="NUDIX"/>
    <property type="match status" value="1"/>
</dbReference>
<comment type="caution">
    <text evidence="4">The sequence shown here is derived from an EMBL/GenBank/DDBJ whole genome shotgun (WGS) entry which is preliminary data.</text>
</comment>
<reference evidence="4 5" key="1">
    <citation type="submission" date="2021-06" db="EMBL/GenBank/DDBJ databases">
        <authorList>
            <person name="Sun Q."/>
            <person name="Li D."/>
        </authorList>
    </citation>
    <scope>NUCLEOTIDE SEQUENCE [LARGE SCALE GENOMIC DNA]</scope>
    <source>
        <strain evidence="4 5">MSJ-40</strain>
    </source>
</reference>
<dbReference type="Proteomes" id="UP000749471">
    <property type="component" value="Unassembled WGS sequence"/>
</dbReference>
<dbReference type="InterPro" id="IPR000086">
    <property type="entry name" value="NUDIX_hydrolase_dom"/>
</dbReference>
<comment type="cofactor">
    <cofactor evidence="1">
        <name>Mg(2+)</name>
        <dbReference type="ChEBI" id="CHEBI:18420"/>
    </cofactor>
</comment>
<dbReference type="PANTHER" id="PTHR11839:SF18">
    <property type="entry name" value="NUDIX HYDROLASE DOMAIN-CONTAINING PROTEIN"/>
    <property type="match status" value="1"/>
</dbReference>
<keyword evidence="2 4" id="KW-0378">Hydrolase</keyword>